<keyword evidence="4" id="KW-0238">DNA-binding</keyword>
<evidence type="ECO:0000313" key="4">
    <source>
        <dbReference type="EMBL" id="SDD49013.1"/>
    </source>
</evidence>
<dbReference type="EMBL" id="FNAH01000001">
    <property type="protein sequence ID" value="SDD49013.1"/>
    <property type="molecule type" value="Genomic_DNA"/>
</dbReference>
<gene>
    <name evidence="4" type="ORF">SAMN05421538_101717</name>
</gene>
<dbReference type="InterPro" id="IPR005471">
    <property type="entry name" value="Tscrpt_reg_IclR_N"/>
</dbReference>
<dbReference type="Pfam" id="PF09339">
    <property type="entry name" value="HTH_IclR"/>
    <property type="match status" value="1"/>
</dbReference>
<name>A0A1G6V6K5_9RHOB</name>
<keyword evidence="5" id="KW-1185">Reference proteome</keyword>
<dbReference type="PROSITE" id="PS51077">
    <property type="entry name" value="HTH_ICLR"/>
    <property type="match status" value="1"/>
</dbReference>
<reference evidence="4 5" key="1">
    <citation type="submission" date="2016-10" db="EMBL/GenBank/DDBJ databases">
        <authorList>
            <person name="de Groot N.N."/>
        </authorList>
    </citation>
    <scope>NUCLEOTIDE SEQUENCE [LARGE SCALE GENOMIC DNA]</scope>
    <source>
        <strain evidence="4 5">DSM 22220</strain>
    </source>
</reference>
<keyword evidence="2" id="KW-0804">Transcription</keyword>
<dbReference type="GO" id="GO:0045892">
    <property type="term" value="P:negative regulation of DNA-templated transcription"/>
    <property type="evidence" value="ECO:0007669"/>
    <property type="project" value="TreeGrafter"/>
</dbReference>
<dbReference type="InterPro" id="IPR036388">
    <property type="entry name" value="WH-like_DNA-bd_sf"/>
</dbReference>
<dbReference type="SUPFAM" id="SSF55781">
    <property type="entry name" value="GAF domain-like"/>
    <property type="match status" value="1"/>
</dbReference>
<evidence type="ECO:0000256" key="2">
    <source>
        <dbReference type="ARBA" id="ARBA00023163"/>
    </source>
</evidence>
<evidence type="ECO:0000256" key="1">
    <source>
        <dbReference type="ARBA" id="ARBA00023015"/>
    </source>
</evidence>
<dbReference type="GO" id="GO:0003700">
    <property type="term" value="F:DNA-binding transcription factor activity"/>
    <property type="evidence" value="ECO:0007669"/>
    <property type="project" value="TreeGrafter"/>
</dbReference>
<dbReference type="SMART" id="SM00346">
    <property type="entry name" value="HTH_ICLR"/>
    <property type="match status" value="1"/>
</dbReference>
<sequence length="224" mass="23048">MAATMLQTLDRGLAVLGVLSEAQAGMKPSELALRLGIHKAIAYRLIATLESHGLVRRLTDGRAVLGAGLIPLAARVERHRLSAAAPHLAALSEATRTTSCVVLADGPNAVVALVQEGGDGILRLSYRLGVRHPLTRGASGLAILSGRPATSEDLPGVVRAREQGYAMTRGELQQGAVGIAAPIISRDAEANPTDAAVSIVALHELPDGAAEQVIACATAIGASW</sequence>
<dbReference type="Gene3D" id="3.30.450.40">
    <property type="match status" value="2"/>
</dbReference>
<dbReference type="InterPro" id="IPR029016">
    <property type="entry name" value="GAF-like_dom_sf"/>
</dbReference>
<dbReference type="STRING" id="591205.SAMN05421538_101717"/>
<dbReference type="AlphaFoldDB" id="A0A1G6V6K5"/>
<dbReference type="Proteomes" id="UP000199344">
    <property type="component" value="Unassembled WGS sequence"/>
</dbReference>
<accession>A0A1G6V6K5</accession>
<dbReference type="PANTHER" id="PTHR30136:SF24">
    <property type="entry name" value="HTH-TYPE TRANSCRIPTIONAL REPRESSOR ALLR"/>
    <property type="match status" value="1"/>
</dbReference>
<dbReference type="InterPro" id="IPR050707">
    <property type="entry name" value="HTH_MetabolicPath_Reg"/>
</dbReference>
<feature type="domain" description="HTH iclR-type" evidence="3">
    <location>
        <begin position="6"/>
        <end position="67"/>
    </location>
</feature>
<dbReference type="Gene3D" id="1.10.10.10">
    <property type="entry name" value="Winged helix-like DNA-binding domain superfamily/Winged helix DNA-binding domain"/>
    <property type="match status" value="1"/>
</dbReference>
<dbReference type="SUPFAM" id="SSF46785">
    <property type="entry name" value="Winged helix' DNA-binding domain"/>
    <property type="match status" value="1"/>
</dbReference>
<dbReference type="GO" id="GO:0003677">
    <property type="term" value="F:DNA binding"/>
    <property type="evidence" value="ECO:0007669"/>
    <property type="project" value="UniProtKB-KW"/>
</dbReference>
<dbReference type="OrthoDB" id="6057486at2"/>
<protein>
    <submittedName>
        <fullName evidence="4">DNA-binding transcriptional regulator, IclR family</fullName>
    </submittedName>
</protein>
<dbReference type="RefSeq" id="WP_090520850.1">
    <property type="nucleotide sequence ID" value="NZ_FNAH01000001.1"/>
</dbReference>
<organism evidence="4 5">
    <name type="scientific">Paracoccus isoporae</name>
    <dbReference type="NCBI Taxonomy" id="591205"/>
    <lineage>
        <taxon>Bacteria</taxon>
        <taxon>Pseudomonadati</taxon>
        <taxon>Pseudomonadota</taxon>
        <taxon>Alphaproteobacteria</taxon>
        <taxon>Rhodobacterales</taxon>
        <taxon>Paracoccaceae</taxon>
        <taxon>Paracoccus</taxon>
    </lineage>
</organism>
<dbReference type="InterPro" id="IPR036390">
    <property type="entry name" value="WH_DNA-bd_sf"/>
</dbReference>
<evidence type="ECO:0000259" key="3">
    <source>
        <dbReference type="PROSITE" id="PS51077"/>
    </source>
</evidence>
<keyword evidence="1" id="KW-0805">Transcription regulation</keyword>
<dbReference type="PANTHER" id="PTHR30136">
    <property type="entry name" value="HELIX-TURN-HELIX TRANSCRIPTIONAL REGULATOR, ICLR FAMILY"/>
    <property type="match status" value="1"/>
</dbReference>
<proteinExistence type="predicted"/>
<evidence type="ECO:0000313" key="5">
    <source>
        <dbReference type="Proteomes" id="UP000199344"/>
    </source>
</evidence>